<evidence type="ECO:0000313" key="9">
    <source>
        <dbReference type="Proteomes" id="UP000636505"/>
    </source>
</evidence>
<dbReference type="GO" id="GO:0055085">
    <property type="term" value="P:transmembrane transport"/>
    <property type="evidence" value="ECO:0007669"/>
    <property type="project" value="InterPro"/>
</dbReference>
<dbReference type="InterPro" id="IPR001626">
    <property type="entry name" value="ABC_TroCD"/>
</dbReference>
<dbReference type="SUPFAM" id="SSF81345">
    <property type="entry name" value="ABC transporter involved in vitamin B12 uptake, BtuC"/>
    <property type="match status" value="1"/>
</dbReference>
<dbReference type="InterPro" id="IPR037294">
    <property type="entry name" value="ABC_BtuC-like"/>
</dbReference>
<feature type="transmembrane region" description="Helical" evidence="7">
    <location>
        <begin position="16"/>
        <end position="37"/>
    </location>
</feature>
<dbReference type="Pfam" id="PF00950">
    <property type="entry name" value="ABC-3"/>
    <property type="match status" value="1"/>
</dbReference>
<comment type="subcellular location">
    <subcellularLocation>
        <location evidence="6">Cell membrane</location>
        <topology evidence="6">Multi-pass membrane protein</topology>
    </subcellularLocation>
    <subcellularLocation>
        <location evidence="1">Membrane</location>
        <topology evidence="1">Multi-pass membrane protein</topology>
    </subcellularLocation>
</comment>
<gene>
    <name evidence="8" type="ORF">IQ241_12885</name>
</gene>
<evidence type="ECO:0000256" key="7">
    <source>
        <dbReference type="SAM" id="Phobius"/>
    </source>
</evidence>
<dbReference type="FunFam" id="1.10.3470.10:FF:000003">
    <property type="entry name" value="Iron ABC transporter permease SitD"/>
    <property type="match status" value="1"/>
</dbReference>
<evidence type="ECO:0000256" key="3">
    <source>
        <dbReference type="ARBA" id="ARBA00022692"/>
    </source>
</evidence>
<keyword evidence="3 6" id="KW-0812">Transmembrane</keyword>
<dbReference type="PANTHER" id="PTHR30477:SF13">
    <property type="entry name" value="IRON TRANSPORT SYSTEM MEMBRANE PROTEIN HI_0360-RELATED"/>
    <property type="match status" value="1"/>
</dbReference>
<dbReference type="GO" id="GO:0071281">
    <property type="term" value="P:cellular response to iron ion"/>
    <property type="evidence" value="ECO:0007669"/>
    <property type="project" value="UniProtKB-ARBA"/>
</dbReference>
<dbReference type="PANTHER" id="PTHR30477">
    <property type="entry name" value="ABC-TRANSPORTER METAL-BINDING PROTEIN"/>
    <property type="match status" value="1"/>
</dbReference>
<evidence type="ECO:0000256" key="6">
    <source>
        <dbReference type="RuleBase" id="RU003943"/>
    </source>
</evidence>
<feature type="transmembrane region" description="Helical" evidence="7">
    <location>
        <begin position="222"/>
        <end position="243"/>
    </location>
</feature>
<feature type="transmembrane region" description="Helical" evidence="7">
    <location>
        <begin position="57"/>
        <end position="82"/>
    </location>
</feature>
<evidence type="ECO:0000256" key="1">
    <source>
        <dbReference type="ARBA" id="ARBA00004141"/>
    </source>
</evidence>
<evidence type="ECO:0000256" key="2">
    <source>
        <dbReference type="ARBA" id="ARBA00008034"/>
    </source>
</evidence>
<keyword evidence="4 7" id="KW-1133">Transmembrane helix</keyword>
<name>A0A8J7AEI2_9CYAN</name>
<organism evidence="8 9">
    <name type="scientific">Vasconcelosia minhoensis LEGE 07310</name>
    <dbReference type="NCBI Taxonomy" id="915328"/>
    <lineage>
        <taxon>Bacteria</taxon>
        <taxon>Bacillati</taxon>
        <taxon>Cyanobacteriota</taxon>
        <taxon>Cyanophyceae</taxon>
        <taxon>Nodosilineales</taxon>
        <taxon>Cymatolegaceae</taxon>
        <taxon>Vasconcelosia</taxon>
        <taxon>Vasconcelosia minhoensis</taxon>
    </lineage>
</organism>
<dbReference type="EMBL" id="JADEXG010000027">
    <property type="protein sequence ID" value="MBE9078176.1"/>
    <property type="molecule type" value="Genomic_DNA"/>
</dbReference>
<dbReference type="Proteomes" id="UP000636505">
    <property type="component" value="Unassembled WGS sequence"/>
</dbReference>
<sequence length="285" mass="30367">MLHVLTDPLAYEFIRYALLMGLLIGGVCPIIGSYLVVQRLTLLGDVIAHALLPGLVLAHFWGIAFILGAFISGMLGTGLITWIRAQSRIKIDAAMALTFASFFALGIVLLSTLNTQLDLDGLLFGDILSVTAEEIRQAVILAVGLLVLVGLFYRPLLFLTFDRLGAEAMGLPVSWLNAGLMAAVTLTLILGMQMVGVILAIALMVGPATTAYLLVKELHQMMLIGSGLGAAASVIGVYLSYYLDLPTGPAIALVVFTLFLLALLFSPSQGIFTQPKLAQPGPNRR</sequence>
<protein>
    <submittedName>
        <fullName evidence="8">Metal ABC transporter permease</fullName>
    </submittedName>
</protein>
<dbReference type="Gene3D" id="1.10.3470.10">
    <property type="entry name" value="ABC transporter involved in vitamin B12 uptake, BtuC"/>
    <property type="match status" value="1"/>
</dbReference>
<keyword evidence="9" id="KW-1185">Reference proteome</keyword>
<comment type="caution">
    <text evidence="8">The sequence shown here is derived from an EMBL/GenBank/DDBJ whole genome shotgun (WGS) entry which is preliminary data.</text>
</comment>
<comment type="similarity">
    <text evidence="2 6">Belongs to the ABC-3 integral membrane protein family.</text>
</comment>
<proteinExistence type="inferred from homology"/>
<evidence type="ECO:0000256" key="5">
    <source>
        <dbReference type="ARBA" id="ARBA00023136"/>
    </source>
</evidence>
<keyword evidence="5 7" id="KW-0472">Membrane</keyword>
<feature type="transmembrane region" description="Helical" evidence="7">
    <location>
        <begin position="135"/>
        <end position="156"/>
    </location>
</feature>
<feature type="transmembrane region" description="Helical" evidence="7">
    <location>
        <begin position="249"/>
        <end position="266"/>
    </location>
</feature>
<evidence type="ECO:0000256" key="4">
    <source>
        <dbReference type="ARBA" id="ARBA00022989"/>
    </source>
</evidence>
<keyword evidence="6" id="KW-0813">Transport</keyword>
<dbReference type="CDD" id="cd06550">
    <property type="entry name" value="TM_ABC_iron-siderophores_like"/>
    <property type="match status" value="1"/>
</dbReference>
<dbReference type="RefSeq" id="WP_193907728.1">
    <property type="nucleotide sequence ID" value="NZ_JADEXG010000027.1"/>
</dbReference>
<dbReference type="AlphaFoldDB" id="A0A8J7AEI2"/>
<feature type="transmembrane region" description="Helical" evidence="7">
    <location>
        <begin position="168"/>
        <end position="189"/>
    </location>
</feature>
<reference evidence="8" key="1">
    <citation type="submission" date="2020-10" db="EMBL/GenBank/DDBJ databases">
        <authorList>
            <person name="Castelo-Branco R."/>
            <person name="Eusebio N."/>
            <person name="Adriana R."/>
            <person name="Vieira A."/>
            <person name="Brugerolle De Fraissinette N."/>
            <person name="Rezende De Castro R."/>
            <person name="Schneider M.P."/>
            <person name="Vasconcelos V."/>
            <person name="Leao P.N."/>
        </authorList>
    </citation>
    <scope>NUCLEOTIDE SEQUENCE</scope>
    <source>
        <strain evidence="8">LEGE 07310</strain>
    </source>
</reference>
<dbReference type="GO" id="GO:0010043">
    <property type="term" value="P:response to zinc ion"/>
    <property type="evidence" value="ECO:0007669"/>
    <property type="project" value="TreeGrafter"/>
</dbReference>
<feature type="transmembrane region" description="Helical" evidence="7">
    <location>
        <begin position="94"/>
        <end position="115"/>
    </location>
</feature>
<evidence type="ECO:0000313" key="8">
    <source>
        <dbReference type="EMBL" id="MBE9078176.1"/>
    </source>
</evidence>
<accession>A0A8J7AEI2</accession>
<feature type="transmembrane region" description="Helical" evidence="7">
    <location>
        <begin position="195"/>
        <end position="215"/>
    </location>
</feature>
<dbReference type="GO" id="GO:0043190">
    <property type="term" value="C:ATP-binding cassette (ABC) transporter complex"/>
    <property type="evidence" value="ECO:0007669"/>
    <property type="project" value="InterPro"/>
</dbReference>